<feature type="transmembrane region" description="Helical" evidence="8">
    <location>
        <begin position="170"/>
        <end position="192"/>
    </location>
</feature>
<feature type="transmembrane region" description="Helical" evidence="8">
    <location>
        <begin position="83"/>
        <end position="104"/>
    </location>
</feature>
<keyword evidence="4" id="KW-1003">Cell membrane</keyword>
<evidence type="ECO:0000256" key="4">
    <source>
        <dbReference type="ARBA" id="ARBA00022475"/>
    </source>
</evidence>
<comment type="subcellular location">
    <subcellularLocation>
        <location evidence="1">Cell membrane</location>
        <topology evidence="1">Multi-pass membrane protein</topology>
    </subcellularLocation>
</comment>
<feature type="transmembrane region" description="Helical" evidence="8">
    <location>
        <begin position="111"/>
        <end position="132"/>
    </location>
</feature>
<dbReference type="InterPro" id="IPR037294">
    <property type="entry name" value="ABC_BtuC-like"/>
</dbReference>
<comment type="caution">
    <text evidence="9">The sequence shown here is derived from an EMBL/GenBank/DDBJ whole genome shotgun (WGS) entry which is preliminary data.</text>
</comment>
<accession>A0A2A9HCE0</accession>
<dbReference type="CDD" id="cd06550">
    <property type="entry name" value="TM_ABC_iron-siderophores_like"/>
    <property type="match status" value="1"/>
</dbReference>
<dbReference type="RefSeq" id="WP_278286736.1">
    <property type="nucleotide sequence ID" value="NZ_PDJQ01000001.1"/>
</dbReference>
<feature type="transmembrane region" description="Helical" evidence="8">
    <location>
        <begin position="301"/>
        <end position="323"/>
    </location>
</feature>
<evidence type="ECO:0000313" key="9">
    <source>
        <dbReference type="EMBL" id="PFG72841.1"/>
    </source>
</evidence>
<dbReference type="PANTHER" id="PTHR30472">
    <property type="entry name" value="FERRIC ENTEROBACTIN TRANSPORT SYSTEM PERMEASE PROTEIN"/>
    <property type="match status" value="1"/>
</dbReference>
<dbReference type="InterPro" id="IPR000522">
    <property type="entry name" value="ABC_transptr_permease_BtuC"/>
</dbReference>
<comment type="similarity">
    <text evidence="2">Belongs to the binding-protein-dependent transport system permease family. FecCD subfamily.</text>
</comment>
<keyword evidence="5 8" id="KW-0812">Transmembrane</keyword>
<proteinExistence type="inferred from homology"/>
<dbReference type="GO" id="GO:0005886">
    <property type="term" value="C:plasma membrane"/>
    <property type="evidence" value="ECO:0007669"/>
    <property type="project" value="UniProtKB-SubCell"/>
</dbReference>
<dbReference type="GO" id="GO:0033214">
    <property type="term" value="P:siderophore-iron import into cell"/>
    <property type="evidence" value="ECO:0007669"/>
    <property type="project" value="TreeGrafter"/>
</dbReference>
<dbReference type="Pfam" id="PF01032">
    <property type="entry name" value="FecCD"/>
    <property type="match status" value="1"/>
</dbReference>
<dbReference type="GO" id="GO:0022857">
    <property type="term" value="F:transmembrane transporter activity"/>
    <property type="evidence" value="ECO:0007669"/>
    <property type="project" value="InterPro"/>
</dbReference>
<evidence type="ECO:0000256" key="5">
    <source>
        <dbReference type="ARBA" id="ARBA00022692"/>
    </source>
</evidence>
<keyword evidence="7 8" id="KW-0472">Membrane</keyword>
<protein>
    <submittedName>
        <fullName evidence="9">Iron complex transport system permease protein</fullName>
    </submittedName>
</protein>
<evidence type="ECO:0000256" key="6">
    <source>
        <dbReference type="ARBA" id="ARBA00022989"/>
    </source>
</evidence>
<keyword evidence="3" id="KW-0813">Transport</keyword>
<feature type="transmembrane region" description="Helical" evidence="8">
    <location>
        <begin position="21"/>
        <end position="41"/>
    </location>
</feature>
<organism evidence="9 10">
    <name type="scientific">Tepidiforma thermophila (strain KCTC 52669 / CGMCC 1.13589 / G233)</name>
    <dbReference type="NCBI Taxonomy" id="2761530"/>
    <lineage>
        <taxon>Bacteria</taxon>
        <taxon>Bacillati</taxon>
        <taxon>Chloroflexota</taxon>
        <taxon>Tepidiformia</taxon>
        <taxon>Tepidiformales</taxon>
        <taxon>Tepidiformaceae</taxon>
        <taxon>Tepidiforma</taxon>
    </lineage>
</organism>
<dbReference type="Proteomes" id="UP000223071">
    <property type="component" value="Unassembled WGS sequence"/>
</dbReference>
<sequence>MALAVSELARRAGHARAHFRLAALPTLAILLGCAVLLNLAIGAVRVPPSAVLGILLDHAGFSTGLEYTPQQEAVVWNIRVPRVLLALMVGAGLGTAGCALQGIFRNPLADPGIIGVSSGAALGAVGLIILGVSPLGMWSVPAAAFAGGLLLTLMVYALSRRDGRTEVVTLVLTGVALNAIAGGLIGFALFYATDAQLRNVVFWQLGSVGGATWPNVRPAVLAAVVAVVPLMRYGHRLNLLALGEREAYHLGVDTERLRLQVIALAALATAAAVSFAGVIGFVGLVVPHMLRLMLGPDHRRLLPASALLGAAVIALADLAARTVVAPAEMPLGVVTALAGGPYFLWLIHRTRRAQGGWG</sequence>
<dbReference type="AlphaFoldDB" id="A0A2A9HCE0"/>
<evidence type="ECO:0000313" key="10">
    <source>
        <dbReference type="Proteomes" id="UP000223071"/>
    </source>
</evidence>
<gene>
    <name evidence="9" type="ORF">A9A59_0032</name>
</gene>
<dbReference type="SUPFAM" id="SSF81345">
    <property type="entry name" value="ABC transporter involved in vitamin B12 uptake, BtuC"/>
    <property type="match status" value="1"/>
</dbReference>
<evidence type="ECO:0000256" key="8">
    <source>
        <dbReference type="SAM" id="Phobius"/>
    </source>
</evidence>
<evidence type="ECO:0000256" key="7">
    <source>
        <dbReference type="ARBA" id="ARBA00023136"/>
    </source>
</evidence>
<evidence type="ECO:0000256" key="2">
    <source>
        <dbReference type="ARBA" id="ARBA00007935"/>
    </source>
</evidence>
<keyword evidence="6 8" id="KW-1133">Transmembrane helix</keyword>
<feature type="transmembrane region" description="Helical" evidence="8">
    <location>
        <begin position="138"/>
        <end position="158"/>
    </location>
</feature>
<feature type="transmembrane region" description="Helical" evidence="8">
    <location>
        <begin position="261"/>
        <end position="289"/>
    </location>
</feature>
<dbReference type="EMBL" id="PDJQ01000001">
    <property type="protein sequence ID" value="PFG72841.1"/>
    <property type="molecule type" value="Genomic_DNA"/>
</dbReference>
<evidence type="ECO:0000256" key="1">
    <source>
        <dbReference type="ARBA" id="ARBA00004651"/>
    </source>
</evidence>
<name>A0A2A9HCE0_TEPT2</name>
<dbReference type="FunFam" id="1.10.3470.10:FF:000001">
    <property type="entry name" value="Vitamin B12 ABC transporter permease BtuC"/>
    <property type="match status" value="1"/>
</dbReference>
<evidence type="ECO:0000256" key="3">
    <source>
        <dbReference type="ARBA" id="ARBA00022448"/>
    </source>
</evidence>
<reference evidence="9 10" key="1">
    <citation type="submission" date="2017-09" db="EMBL/GenBank/DDBJ databases">
        <title>Sequencing the genomes of two abundant thermophiles in Great Basin hot springs: Thermocrinis jamiesonii and novel Chloroflexi Thermoflexus hugenholtzii.</title>
        <authorList>
            <person name="Hedlund B."/>
        </authorList>
    </citation>
    <scope>NUCLEOTIDE SEQUENCE [LARGE SCALE GENOMIC DNA]</scope>
    <source>
        <strain evidence="9 10">G233</strain>
    </source>
</reference>
<keyword evidence="10" id="KW-1185">Reference proteome</keyword>
<feature type="transmembrane region" description="Helical" evidence="8">
    <location>
        <begin position="329"/>
        <end position="347"/>
    </location>
</feature>
<dbReference type="PANTHER" id="PTHR30472:SF25">
    <property type="entry name" value="ABC TRANSPORTER PERMEASE PROTEIN MJ0876-RELATED"/>
    <property type="match status" value="1"/>
</dbReference>
<dbReference type="Gene3D" id="1.10.3470.10">
    <property type="entry name" value="ABC transporter involved in vitamin B12 uptake, BtuC"/>
    <property type="match status" value="1"/>
</dbReference>